<dbReference type="SMART" id="SM00181">
    <property type="entry name" value="EGF"/>
    <property type="match status" value="10"/>
</dbReference>
<dbReference type="Gene3D" id="2.10.25.10">
    <property type="entry name" value="Laminin"/>
    <property type="match status" value="9"/>
</dbReference>
<dbReference type="OrthoDB" id="4062651at2759"/>
<keyword evidence="3" id="KW-0217">Developmental protein</keyword>
<dbReference type="GO" id="GO:0005509">
    <property type="term" value="F:calcium ion binding"/>
    <property type="evidence" value="ECO:0007669"/>
    <property type="project" value="InterPro"/>
</dbReference>
<sequence length="948" mass="105504">DVDECALGLDDCHPDAICQNTPKLYKCMCKVGYTGEGRKCEDIDECDNDFNGGCVHECFNIPGNYRCACYDGFMLAHDGHNCLDTDECMFNNGGCQHVCVNTVGSYECLCKEGFFLSDNQHTCIHRSEEGMSCMNKDHGCAHICRETPKGGVACECRPGFELSKNQRSCILTCNHGNGGCQHTCDDADHGPVCGCHPKYVMHVDGKTCLEREEAAVEVSEGNTTAAADVDKRVKRRLLMETCAVNNGGCDRTCKDTSTGVHCSCPVGFTLQFDGKTCKDIDECQSNNGGCDHFCKNTVGSFDCSCRKGFKLLTDEKSCQDIDECSFERACDHTCINHPGSFQCTCSKGYALYGFTHCGDINECSVNNGGCQQLCVNTLGDYECLCHSNYKLHWNKKDCVETKDPLSDSVSPKVLLHCIKSGGSDRCFLSCSPDVQVFSDASAIKISVTFKLNEGKCSLKKTEMFQEGLEQMTSERQNSVMESFHYVNLTCSSGKKVHGALSRLTATREIFITADFELETSRKEVTDTCDARCARRKTEKRFRKTIRTLRRTVSRDQFRLRLSGTEHELARKAPRPAEPQQSCALGQLHPRCGEPGGIGTERRTCPALPCSARGDRARFSWREEGWVCRDAVSAAGILSTSLLSAADCSPGEYSPDGFKPCVPCPLGTYQPEAGRVSCFPCGGALTTRHSGASLFQDCETKVQCSPGHFYNTTTHRCIRCAIGTYQPEFGQNYCIACPGNTTTDFDGSTNITQCKNRQCGGELGDYTGYIESPNYPGDYPANTECTWNINPPPKRRILIVVPEIFLPIEDECGDYLVMRKSSSSNSVTTYETCQTYERPIAFTSRSKKLWIQFKSNEGNSAKGFQVPYVTYDEDYQELIEDIVRDGRLYASENHQEILKDKKLIKALFDVLAHPQNYFKYTAQESREMFPRSFIRLLRSKVSRFLRPYK</sequence>
<dbReference type="Proteomes" id="UP000659062">
    <property type="component" value="Unassembled WGS sequence"/>
</dbReference>
<dbReference type="PANTHER" id="PTHR24046:SF3">
    <property type="entry name" value="SIGNAL PEPTIDE, CUB AND EGF-LIKE DOMAIN-CONTAINING PROTEIN 2"/>
    <property type="match status" value="1"/>
</dbReference>
<dbReference type="FunFam" id="2.10.50.10:FF:000002">
    <property type="entry name" value="signal peptide, CUB and EGF-like domain-containing protein 2 isoform X1"/>
    <property type="match status" value="1"/>
</dbReference>
<evidence type="ECO:0000256" key="12">
    <source>
        <dbReference type="ARBA" id="ARBA00067359"/>
    </source>
</evidence>
<dbReference type="GO" id="GO:0009986">
    <property type="term" value="C:cell surface"/>
    <property type="evidence" value="ECO:0007669"/>
    <property type="project" value="UniProtKB-SubCell"/>
</dbReference>
<dbReference type="PROSITE" id="PS00010">
    <property type="entry name" value="ASX_HYDROXYL"/>
    <property type="match status" value="5"/>
</dbReference>
<dbReference type="Pfam" id="PF12947">
    <property type="entry name" value="EGF_3"/>
    <property type="match status" value="1"/>
</dbReference>
<dbReference type="InterPro" id="IPR000742">
    <property type="entry name" value="EGF"/>
</dbReference>
<evidence type="ECO:0000256" key="15">
    <source>
        <dbReference type="PROSITE-ProRule" id="PRU00076"/>
    </source>
</evidence>
<evidence type="ECO:0000313" key="19">
    <source>
        <dbReference type="Proteomes" id="UP000659062"/>
    </source>
</evidence>
<keyword evidence="10 15" id="KW-1015">Disulfide bond</keyword>
<name>A0A851VNX7_9PASS</name>
<dbReference type="SUPFAM" id="SSF57196">
    <property type="entry name" value="EGF/Laminin"/>
    <property type="match status" value="1"/>
</dbReference>
<evidence type="ECO:0000256" key="5">
    <source>
        <dbReference type="ARBA" id="ARBA00022536"/>
    </source>
</evidence>
<dbReference type="GO" id="GO:0007165">
    <property type="term" value="P:signal transduction"/>
    <property type="evidence" value="ECO:0007669"/>
    <property type="project" value="TreeGrafter"/>
</dbReference>
<dbReference type="Gene3D" id="2.60.120.290">
    <property type="entry name" value="Spermadhesin, CUB domain"/>
    <property type="match status" value="1"/>
</dbReference>
<dbReference type="PANTHER" id="PTHR24046">
    <property type="entry name" value="SIGNAL PEPTIDE, CUB AND EGF-LIKE DOMAIN-CONTAINING"/>
    <property type="match status" value="1"/>
</dbReference>
<evidence type="ECO:0000256" key="10">
    <source>
        <dbReference type="ARBA" id="ARBA00023157"/>
    </source>
</evidence>
<dbReference type="Pfam" id="PF07645">
    <property type="entry name" value="EGF_CA"/>
    <property type="match status" value="1"/>
</dbReference>
<dbReference type="FunFam" id="2.10.25.10:FF:000237">
    <property type="entry name" value="Signal peptide, CUB domain and EGF like domain containing 2"/>
    <property type="match status" value="1"/>
</dbReference>
<dbReference type="SMART" id="SM00042">
    <property type="entry name" value="CUB"/>
    <property type="match status" value="1"/>
</dbReference>
<keyword evidence="11" id="KW-0325">Glycoprotein</keyword>
<gene>
    <name evidence="18" type="primary">Scube2</name>
    <name evidence="18" type="ORF">COPSEC_R11705</name>
</gene>
<feature type="domain" description="EGF-like" evidence="17">
    <location>
        <begin position="320"/>
        <end position="358"/>
    </location>
</feature>
<dbReference type="GO" id="GO:0005615">
    <property type="term" value="C:extracellular space"/>
    <property type="evidence" value="ECO:0007669"/>
    <property type="project" value="TreeGrafter"/>
</dbReference>
<dbReference type="SMART" id="SM00179">
    <property type="entry name" value="EGF_CA"/>
    <property type="match status" value="6"/>
</dbReference>
<dbReference type="Pfam" id="PF00431">
    <property type="entry name" value="CUB"/>
    <property type="match status" value="1"/>
</dbReference>
<accession>A0A851VNX7</accession>
<evidence type="ECO:0000256" key="6">
    <source>
        <dbReference type="ARBA" id="ARBA00022729"/>
    </source>
</evidence>
<dbReference type="Pfam" id="PF14670">
    <property type="entry name" value="FXa_inhibition"/>
    <property type="match status" value="5"/>
</dbReference>
<keyword evidence="6" id="KW-0732">Signal</keyword>
<keyword evidence="9" id="KW-0446">Lipid-binding</keyword>
<evidence type="ECO:0000256" key="4">
    <source>
        <dbReference type="ARBA" id="ARBA00022525"/>
    </source>
</evidence>
<dbReference type="PROSITE" id="PS01187">
    <property type="entry name" value="EGF_CA"/>
    <property type="match status" value="3"/>
</dbReference>
<keyword evidence="7" id="KW-0677">Repeat</keyword>
<comment type="caution">
    <text evidence="15">Lacks conserved residue(s) required for the propagation of feature annotation.</text>
</comment>
<keyword evidence="4" id="KW-0964">Secreted</keyword>
<dbReference type="FunFam" id="2.60.120.290:FF:000002">
    <property type="entry name" value="Signal peptide, CUB domain and EGF-like domain-containing 2"/>
    <property type="match status" value="1"/>
</dbReference>
<dbReference type="GO" id="GO:0008289">
    <property type="term" value="F:lipid binding"/>
    <property type="evidence" value="ECO:0007669"/>
    <property type="project" value="UniProtKB-KW"/>
</dbReference>
<dbReference type="InterPro" id="IPR009030">
    <property type="entry name" value="Growth_fac_rcpt_cys_sf"/>
</dbReference>
<evidence type="ECO:0000256" key="9">
    <source>
        <dbReference type="ARBA" id="ARBA00023121"/>
    </source>
</evidence>
<evidence type="ECO:0000256" key="11">
    <source>
        <dbReference type="ARBA" id="ARBA00023180"/>
    </source>
</evidence>
<evidence type="ECO:0000256" key="13">
    <source>
        <dbReference type="ARBA" id="ARBA00076123"/>
    </source>
</evidence>
<evidence type="ECO:0000256" key="2">
    <source>
        <dbReference type="ARBA" id="ARBA00004613"/>
    </source>
</evidence>
<dbReference type="FunFam" id="2.10.25.10:FF:000035">
    <property type="entry name" value="Signal peptide, CUB domain and EGF-like domain-containing 2"/>
    <property type="match status" value="1"/>
</dbReference>
<feature type="domain" description="CUB" evidence="16">
    <location>
        <begin position="758"/>
        <end position="870"/>
    </location>
</feature>
<dbReference type="EMBL" id="WBNE01000133">
    <property type="protein sequence ID" value="NXD44374.1"/>
    <property type="molecule type" value="Genomic_DNA"/>
</dbReference>
<evidence type="ECO:0000313" key="18">
    <source>
        <dbReference type="EMBL" id="NXD44374.1"/>
    </source>
</evidence>
<organism evidence="18 19">
    <name type="scientific">Copsychus sechellarum</name>
    <dbReference type="NCBI Taxonomy" id="797021"/>
    <lineage>
        <taxon>Eukaryota</taxon>
        <taxon>Metazoa</taxon>
        <taxon>Chordata</taxon>
        <taxon>Craniata</taxon>
        <taxon>Vertebrata</taxon>
        <taxon>Euteleostomi</taxon>
        <taxon>Archelosauria</taxon>
        <taxon>Archosauria</taxon>
        <taxon>Dinosauria</taxon>
        <taxon>Saurischia</taxon>
        <taxon>Theropoda</taxon>
        <taxon>Coelurosauria</taxon>
        <taxon>Aves</taxon>
        <taxon>Neognathae</taxon>
        <taxon>Neoaves</taxon>
        <taxon>Telluraves</taxon>
        <taxon>Australaves</taxon>
        <taxon>Passeriformes</taxon>
        <taxon>Muscicapidae</taxon>
        <taxon>Copsychus</taxon>
    </lineage>
</organism>
<dbReference type="PROSITE" id="PS01186">
    <property type="entry name" value="EGF_2"/>
    <property type="match status" value="4"/>
</dbReference>
<comment type="caution">
    <text evidence="18">The sequence shown here is derived from an EMBL/GenBank/DDBJ whole genome shotgun (WGS) entry which is preliminary data.</text>
</comment>
<dbReference type="AlphaFoldDB" id="A0A851VNX7"/>
<feature type="domain" description="EGF-like" evidence="17">
    <location>
        <begin position="1"/>
        <end position="41"/>
    </location>
</feature>
<dbReference type="InterPro" id="IPR000859">
    <property type="entry name" value="CUB_dom"/>
</dbReference>
<dbReference type="InterPro" id="IPR035914">
    <property type="entry name" value="Sperma_CUB_dom_sf"/>
</dbReference>
<proteinExistence type="predicted"/>
<dbReference type="FunFam" id="2.10.25.10:FF:000256">
    <property type="entry name" value="Signal peptide, CUB domain and EGF like domain containing 2"/>
    <property type="match status" value="1"/>
</dbReference>
<dbReference type="Pfam" id="PF12662">
    <property type="entry name" value="cEGF"/>
    <property type="match status" value="1"/>
</dbReference>
<feature type="non-terminal residue" evidence="18">
    <location>
        <position position="1"/>
    </location>
</feature>
<dbReference type="PROSITE" id="PS01180">
    <property type="entry name" value="CUB"/>
    <property type="match status" value="1"/>
</dbReference>
<dbReference type="CDD" id="cd00054">
    <property type="entry name" value="EGF_CA"/>
    <property type="match status" value="2"/>
</dbReference>
<keyword evidence="5 15" id="KW-0245">EGF-like domain</keyword>
<evidence type="ECO:0000256" key="1">
    <source>
        <dbReference type="ARBA" id="ARBA00004241"/>
    </source>
</evidence>
<dbReference type="CDD" id="cd00041">
    <property type="entry name" value="CUB"/>
    <property type="match status" value="1"/>
</dbReference>
<dbReference type="InterPro" id="IPR052071">
    <property type="entry name" value="SCUB_EGF-like_domain"/>
</dbReference>
<dbReference type="Pfam" id="PF07699">
    <property type="entry name" value="Ephrin_rec_like"/>
    <property type="match status" value="2"/>
</dbReference>
<dbReference type="FunFam" id="2.10.25.10:FF:000008">
    <property type="entry name" value="Signal peptide, CUB domain, EGF-like 2"/>
    <property type="match status" value="1"/>
</dbReference>
<dbReference type="SUPFAM" id="SSF49854">
    <property type="entry name" value="Spermadhesin, CUB domain"/>
    <property type="match status" value="1"/>
</dbReference>
<comment type="subcellular location">
    <subcellularLocation>
        <location evidence="1">Cell surface</location>
    </subcellularLocation>
    <subcellularLocation>
        <location evidence="2">Secreted</location>
    </subcellularLocation>
</comment>
<feature type="disulfide bond" evidence="15">
    <location>
        <begin position="324"/>
        <end position="334"/>
    </location>
</feature>
<dbReference type="FunFam" id="2.10.25.10:FF:000199">
    <property type="entry name" value="signal peptide, CUB and EGF-like domain-containing protein 2 isoform X2"/>
    <property type="match status" value="1"/>
</dbReference>
<protein>
    <recommendedName>
        <fullName evidence="12">Signal peptide, CUB and EGF-like domain-containing protein 2</fullName>
    </recommendedName>
    <alternativeName>
        <fullName evidence="14">Protein CEGP1</fullName>
    </alternativeName>
    <alternativeName>
        <fullName evidence="13">Scube/You</fullName>
    </alternativeName>
</protein>
<dbReference type="InterPro" id="IPR024731">
    <property type="entry name" value="NELL2-like_EGF"/>
</dbReference>
<dbReference type="InterPro" id="IPR018097">
    <property type="entry name" value="EGF_Ca-bd_CS"/>
</dbReference>
<dbReference type="SMART" id="SM01411">
    <property type="entry name" value="Ephrin_rec_like"/>
    <property type="match status" value="2"/>
</dbReference>
<reference evidence="18" key="1">
    <citation type="submission" date="2019-09" db="EMBL/GenBank/DDBJ databases">
        <title>Bird 10,000 Genomes (B10K) Project - Family phase.</title>
        <authorList>
            <person name="Zhang G."/>
        </authorList>
    </citation>
    <scope>NUCLEOTIDE SEQUENCE</scope>
    <source>
        <strain evidence="18">OUT-0061</strain>
        <tissue evidence="18">Blood</tissue>
    </source>
</reference>
<keyword evidence="19" id="KW-1185">Reference proteome</keyword>
<evidence type="ECO:0000259" key="17">
    <source>
        <dbReference type="PROSITE" id="PS50026"/>
    </source>
</evidence>
<dbReference type="FunFam" id="2.10.25.10:FF:000037">
    <property type="entry name" value="Signal peptide, CUB domain and EGF-like domain-containing 2"/>
    <property type="match status" value="1"/>
</dbReference>
<dbReference type="InterPro" id="IPR000152">
    <property type="entry name" value="EGF-type_Asp/Asn_hydroxyl_site"/>
</dbReference>
<dbReference type="FunFam" id="2.10.50.10:FF:000024">
    <property type="entry name" value="signal peptide, CUB and EGF-like domain-containing protein 1"/>
    <property type="match status" value="1"/>
</dbReference>
<dbReference type="FunFam" id="2.10.25.10:FF:000030">
    <property type="entry name" value="Signal peptide, CUB domain and EGF-like domain-containing 2"/>
    <property type="match status" value="1"/>
</dbReference>
<keyword evidence="8" id="KW-0106">Calcium</keyword>
<dbReference type="PROSITE" id="PS50026">
    <property type="entry name" value="EGF_3"/>
    <property type="match status" value="3"/>
</dbReference>
<dbReference type="InterPro" id="IPR001881">
    <property type="entry name" value="EGF-like_Ca-bd_dom"/>
</dbReference>
<feature type="non-terminal residue" evidence="18">
    <location>
        <position position="948"/>
    </location>
</feature>
<feature type="domain" description="EGF-like" evidence="17">
    <location>
        <begin position="84"/>
        <end position="120"/>
    </location>
</feature>
<dbReference type="InterPro" id="IPR011641">
    <property type="entry name" value="Tyr-kin_ephrin_A/B_rcpt-like"/>
</dbReference>
<evidence type="ECO:0000256" key="8">
    <source>
        <dbReference type="ARBA" id="ARBA00022837"/>
    </source>
</evidence>
<dbReference type="InterPro" id="IPR026823">
    <property type="entry name" value="cEGF"/>
</dbReference>
<dbReference type="FunFam" id="2.10.25.10:FF:000028">
    <property type="entry name" value="Signal peptide, CUB domain and EGF-like domain-containing 2"/>
    <property type="match status" value="1"/>
</dbReference>
<evidence type="ECO:0000256" key="3">
    <source>
        <dbReference type="ARBA" id="ARBA00022473"/>
    </source>
</evidence>
<evidence type="ECO:0000259" key="16">
    <source>
        <dbReference type="PROSITE" id="PS01180"/>
    </source>
</evidence>
<evidence type="ECO:0000256" key="7">
    <source>
        <dbReference type="ARBA" id="ARBA00022737"/>
    </source>
</evidence>
<dbReference type="InterPro" id="IPR049883">
    <property type="entry name" value="NOTCH1_EGF-like"/>
</dbReference>
<evidence type="ECO:0000256" key="14">
    <source>
        <dbReference type="ARBA" id="ARBA00080914"/>
    </source>
</evidence>
<dbReference type="FunFam" id="2.10.25.10:FF:000032">
    <property type="entry name" value="signal peptide, CUB and EGF-like domain-containing protein 2 isoform X1"/>
    <property type="match status" value="1"/>
</dbReference>
<dbReference type="Gene3D" id="2.10.50.10">
    <property type="entry name" value="Tumor Necrosis Factor Receptor, subunit A, domain 2"/>
    <property type="match status" value="2"/>
</dbReference>
<dbReference type="SUPFAM" id="SSF57184">
    <property type="entry name" value="Growth factor receptor domain"/>
    <property type="match status" value="4"/>
</dbReference>